<comment type="similarity">
    <text evidence="1 2">Belongs to the pirin family.</text>
</comment>
<dbReference type="EMBL" id="FOGQ01000009">
    <property type="protein sequence ID" value="SES14809.1"/>
    <property type="molecule type" value="Genomic_DNA"/>
</dbReference>
<dbReference type="STRING" id="1121357.SAMN05661109_02017"/>
<evidence type="ECO:0000313" key="7">
    <source>
        <dbReference type="Proteomes" id="UP000198929"/>
    </source>
</evidence>
<name>A0A1H9UZP3_9CORY</name>
<keyword evidence="7" id="KW-1185">Reference proteome</keyword>
<feature type="region of interest" description="Disordered" evidence="3">
    <location>
        <begin position="229"/>
        <end position="254"/>
    </location>
</feature>
<organism evidence="6 7">
    <name type="scientific">Corynebacterium cystitidis DSM 20524</name>
    <dbReference type="NCBI Taxonomy" id="1121357"/>
    <lineage>
        <taxon>Bacteria</taxon>
        <taxon>Bacillati</taxon>
        <taxon>Actinomycetota</taxon>
        <taxon>Actinomycetes</taxon>
        <taxon>Mycobacteriales</taxon>
        <taxon>Corynebacteriaceae</taxon>
        <taxon>Corynebacterium</taxon>
    </lineage>
</organism>
<dbReference type="PANTHER" id="PTHR13903">
    <property type="entry name" value="PIRIN-RELATED"/>
    <property type="match status" value="1"/>
</dbReference>
<feature type="domain" description="Pirin N-terminal" evidence="4">
    <location>
        <begin position="2"/>
        <end position="54"/>
    </location>
</feature>
<evidence type="ECO:0008006" key="8">
    <source>
        <dbReference type="Google" id="ProtNLM"/>
    </source>
</evidence>
<dbReference type="PIRSF" id="PIRSF006232">
    <property type="entry name" value="Pirin"/>
    <property type="match status" value="1"/>
</dbReference>
<evidence type="ECO:0000259" key="5">
    <source>
        <dbReference type="Pfam" id="PF05726"/>
    </source>
</evidence>
<feature type="domain" description="Pirin C-terminal" evidence="5">
    <location>
        <begin position="106"/>
        <end position="205"/>
    </location>
</feature>
<evidence type="ECO:0000256" key="3">
    <source>
        <dbReference type="SAM" id="MobiDB-lite"/>
    </source>
</evidence>
<dbReference type="Gene3D" id="2.60.120.10">
    <property type="entry name" value="Jelly Rolls"/>
    <property type="match status" value="1"/>
</dbReference>
<accession>A0A1H9UZP3</accession>
<dbReference type="Pfam" id="PF02678">
    <property type="entry name" value="Pirin"/>
    <property type="match status" value="1"/>
</dbReference>
<evidence type="ECO:0000313" key="6">
    <source>
        <dbReference type="EMBL" id="SES14809.1"/>
    </source>
</evidence>
<dbReference type="InterPro" id="IPR012093">
    <property type="entry name" value="Pirin"/>
</dbReference>
<sequence length="254" mass="28120">MSWLFAGNITHHDSGDNHAVVLPGEVNLMTAGAGICHSEVSTQSTTVLHGVQLWTVLPDSARHGQRHFDHYAPEFVELDGARALVFMGSLFGQTSPIPTFTPLVGAEIRLQPGATVHIDVDPTFEHGLLVDEGPVELEGVTVNRRELAYTGVGETQLTLHNPGDASARVIFIGGEPFAEDIVMWWNFIGRTHDEVAQYRREWEEHSERFGETHGYISHDPDGLARLPAPTFPNSRLRPRVNPEPVARPEMRIES</sequence>
<dbReference type="AlphaFoldDB" id="A0A1H9UZP3"/>
<evidence type="ECO:0000256" key="2">
    <source>
        <dbReference type="RuleBase" id="RU003457"/>
    </source>
</evidence>
<dbReference type="Proteomes" id="UP000198929">
    <property type="component" value="Unassembled WGS sequence"/>
</dbReference>
<dbReference type="InterPro" id="IPR003829">
    <property type="entry name" value="Pirin_N_dom"/>
</dbReference>
<dbReference type="InterPro" id="IPR011051">
    <property type="entry name" value="RmlC_Cupin_sf"/>
</dbReference>
<dbReference type="InterPro" id="IPR008778">
    <property type="entry name" value="Pirin_C_dom"/>
</dbReference>
<dbReference type="PANTHER" id="PTHR13903:SF8">
    <property type="entry name" value="PIRIN"/>
    <property type="match status" value="1"/>
</dbReference>
<evidence type="ECO:0000259" key="4">
    <source>
        <dbReference type="Pfam" id="PF02678"/>
    </source>
</evidence>
<dbReference type="Pfam" id="PF05726">
    <property type="entry name" value="Pirin_C"/>
    <property type="match status" value="1"/>
</dbReference>
<protein>
    <recommendedName>
        <fullName evidence="8">Pirin N-terminal domain-containing protein</fullName>
    </recommendedName>
</protein>
<dbReference type="SUPFAM" id="SSF51182">
    <property type="entry name" value="RmlC-like cupins"/>
    <property type="match status" value="1"/>
</dbReference>
<proteinExistence type="inferred from homology"/>
<dbReference type="CDD" id="cd02247">
    <property type="entry name" value="cupin_pirin_C"/>
    <property type="match status" value="1"/>
</dbReference>
<dbReference type="InterPro" id="IPR014710">
    <property type="entry name" value="RmlC-like_jellyroll"/>
</dbReference>
<reference evidence="7" key="1">
    <citation type="submission" date="2016-10" db="EMBL/GenBank/DDBJ databases">
        <authorList>
            <person name="Varghese N."/>
            <person name="Submissions S."/>
        </authorList>
    </citation>
    <scope>NUCLEOTIDE SEQUENCE [LARGE SCALE GENOMIC DNA]</scope>
    <source>
        <strain evidence="7">DSM 20524</strain>
    </source>
</reference>
<gene>
    <name evidence="6" type="ORF">SAMN05661109_02017</name>
</gene>
<evidence type="ECO:0000256" key="1">
    <source>
        <dbReference type="ARBA" id="ARBA00008416"/>
    </source>
</evidence>